<dbReference type="Proteomes" id="UP000298663">
    <property type="component" value="Unassembled WGS sequence"/>
</dbReference>
<dbReference type="InterPro" id="IPR021109">
    <property type="entry name" value="Peptidase_aspartic_dom_sf"/>
</dbReference>
<evidence type="ECO:0000259" key="3">
    <source>
        <dbReference type="PROSITE" id="PS51767"/>
    </source>
</evidence>
<accession>A0A4U5MKK7</accession>
<dbReference type="GO" id="GO:0006508">
    <property type="term" value="P:proteolysis"/>
    <property type="evidence" value="ECO:0007669"/>
    <property type="project" value="InterPro"/>
</dbReference>
<evidence type="ECO:0000256" key="1">
    <source>
        <dbReference type="ARBA" id="ARBA00007447"/>
    </source>
</evidence>
<dbReference type="InterPro" id="IPR033121">
    <property type="entry name" value="PEPTIDASE_A1"/>
</dbReference>
<dbReference type="AlphaFoldDB" id="A0A4U5MKK7"/>
<dbReference type="OrthoDB" id="771136at2759"/>
<reference evidence="4 5" key="2">
    <citation type="journal article" date="2019" name="G3 (Bethesda)">
        <title>Hybrid Assembly of the Genome of the Entomopathogenic Nematode Steinernema carpocapsae Identifies the X-Chromosome.</title>
        <authorList>
            <person name="Serra L."/>
            <person name="Macchietto M."/>
            <person name="Macias-Munoz A."/>
            <person name="McGill C.J."/>
            <person name="Rodriguez I.M."/>
            <person name="Rodriguez B."/>
            <person name="Murad R."/>
            <person name="Mortazavi A."/>
        </authorList>
    </citation>
    <scope>NUCLEOTIDE SEQUENCE [LARGE SCALE GENOMIC DNA]</scope>
    <source>
        <strain evidence="4 5">ALL</strain>
    </source>
</reference>
<evidence type="ECO:0000313" key="4">
    <source>
        <dbReference type="EMBL" id="TKR69937.1"/>
    </source>
</evidence>
<keyword evidence="2" id="KW-0732">Signal</keyword>
<dbReference type="SUPFAM" id="SSF50630">
    <property type="entry name" value="Acid proteases"/>
    <property type="match status" value="1"/>
</dbReference>
<keyword evidence="5" id="KW-1185">Reference proteome</keyword>
<dbReference type="PROSITE" id="PS51767">
    <property type="entry name" value="PEPTIDASE_A1"/>
    <property type="match status" value="1"/>
</dbReference>
<reference evidence="4 5" key="1">
    <citation type="journal article" date="2015" name="Genome Biol.">
        <title>Comparative genomics of Steinernema reveals deeply conserved gene regulatory networks.</title>
        <authorList>
            <person name="Dillman A.R."/>
            <person name="Macchietto M."/>
            <person name="Porter C.F."/>
            <person name="Rogers A."/>
            <person name="Williams B."/>
            <person name="Antoshechkin I."/>
            <person name="Lee M.M."/>
            <person name="Goodwin Z."/>
            <person name="Lu X."/>
            <person name="Lewis E.E."/>
            <person name="Goodrich-Blair H."/>
            <person name="Stock S.P."/>
            <person name="Adams B.J."/>
            <person name="Sternberg P.W."/>
            <person name="Mortazavi A."/>
        </authorList>
    </citation>
    <scope>NUCLEOTIDE SEQUENCE [LARGE SCALE GENOMIC DNA]</scope>
    <source>
        <strain evidence="4 5">ALL</strain>
    </source>
</reference>
<dbReference type="Pfam" id="PF00026">
    <property type="entry name" value="Asp"/>
    <property type="match status" value="1"/>
</dbReference>
<evidence type="ECO:0000313" key="5">
    <source>
        <dbReference type="Proteomes" id="UP000298663"/>
    </source>
</evidence>
<comment type="caution">
    <text evidence="4">The sequence shown here is derived from an EMBL/GenBank/DDBJ whole genome shotgun (WGS) entry which is preliminary data.</text>
</comment>
<name>A0A4U5MKK7_STECR</name>
<dbReference type="Gene3D" id="2.40.70.10">
    <property type="entry name" value="Acid Proteases"/>
    <property type="match status" value="1"/>
</dbReference>
<dbReference type="STRING" id="34508.A0A4U5MKK7"/>
<dbReference type="EMBL" id="AZBU02000007">
    <property type="protein sequence ID" value="TKR69937.1"/>
    <property type="molecule type" value="Genomic_DNA"/>
</dbReference>
<proteinExistence type="inferred from homology"/>
<protein>
    <recommendedName>
        <fullName evidence="3">Peptidase A1 domain-containing protein</fullName>
    </recommendedName>
</protein>
<feature type="domain" description="Peptidase A1" evidence="3">
    <location>
        <begin position="1"/>
        <end position="303"/>
    </location>
</feature>
<gene>
    <name evidence="4" type="ORF">L596_022022</name>
</gene>
<dbReference type="InterPro" id="IPR001461">
    <property type="entry name" value="Aspartic_peptidase_A1"/>
</dbReference>
<sequence>MSWLPFWVCLGFAPLSFYFSQDDLKILTRPVNIDGQNYDFFLDTTSEDLQINLCDKNGVKNVTCFQSGNGNKPISDNQFISKVPISFAKTPLNGQFYSATIGLSLPTTSNSTCNLFFKALSKFQKRLFTLFLDREATHLDMAISSSHRCDRLSKSTIHVPVTSDKYWQFEVQKMYFGNLKVDLGQRAIIDTRTSFVGMPKDVFEAFNQTQGFFWDANNQAYNVDCNLRTVEELPHLRIKIQEGWLTLRPLDYVDAKHISNGRCVVKFQSSEAYDLKAEWFFGTPIITDYCVTFNFDNRTLGFTRNMLD</sequence>
<evidence type="ECO:0000256" key="2">
    <source>
        <dbReference type="SAM" id="SignalP"/>
    </source>
</evidence>
<dbReference type="GO" id="GO:0004190">
    <property type="term" value="F:aspartic-type endopeptidase activity"/>
    <property type="evidence" value="ECO:0007669"/>
    <property type="project" value="InterPro"/>
</dbReference>
<organism evidence="4 5">
    <name type="scientific">Steinernema carpocapsae</name>
    <name type="common">Entomopathogenic nematode</name>
    <dbReference type="NCBI Taxonomy" id="34508"/>
    <lineage>
        <taxon>Eukaryota</taxon>
        <taxon>Metazoa</taxon>
        <taxon>Ecdysozoa</taxon>
        <taxon>Nematoda</taxon>
        <taxon>Chromadorea</taxon>
        <taxon>Rhabditida</taxon>
        <taxon>Tylenchina</taxon>
        <taxon>Panagrolaimomorpha</taxon>
        <taxon>Strongyloidoidea</taxon>
        <taxon>Steinernematidae</taxon>
        <taxon>Steinernema</taxon>
    </lineage>
</organism>
<comment type="similarity">
    <text evidence="1">Belongs to the peptidase A1 family.</text>
</comment>
<feature type="chain" id="PRO_5020585230" description="Peptidase A1 domain-containing protein" evidence="2">
    <location>
        <begin position="19"/>
        <end position="308"/>
    </location>
</feature>
<dbReference type="PANTHER" id="PTHR47966">
    <property type="entry name" value="BETA-SITE APP-CLEAVING ENZYME, ISOFORM A-RELATED"/>
    <property type="match status" value="1"/>
</dbReference>
<feature type="signal peptide" evidence="2">
    <location>
        <begin position="1"/>
        <end position="18"/>
    </location>
</feature>